<evidence type="ECO:0000313" key="3">
    <source>
        <dbReference type="EMBL" id="SDM75235.1"/>
    </source>
</evidence>
<dbReference type="GO" id="GO:0009223">
    <property type="term" value="P:pyrimidine deoxyribonucleotide catabolic process"/>
    <property type="evidence" value="ECO:0007669"/>
    <property type="project" value="TreeGrafter"/>
</dbReference>
<dbReference type="STRING" id="192904.SAMN04488514_11440"/>
<dbReference type="PANTHER" id="PTHR16504">
    <property type="entry name" value="5'(3')-DEOXYRIBONUCLEOTIDASE"/>
    <property type="match status" value="1"/>
</dbReference>
<protein>
    <submittedName>
        <fullName evidence="3">5'(3')-deoxyribonucleotidase</fullName>
    </submittedName>
</protein>
<keyword evidence="4" id="KW-1185">Reference proteome</keyword>
<dbReference type="SFLD" id="SFLDG01146">
    <property type="entry name" value="C1.2.2"/>
    <property type="match status" value="1"/>
</dbReference>
<dbReference type="AlphaFoldDB" id="A0A1G9VTQ6"/>
<dbReference type="Proteomes" id="UP000199440">
    <property type="component" value="Unassembled WGS sequence"/>
</dbReference>
<dbReference type="OrthoDB" id="278110at2"/>
<proteinExistence type="inferred from homology"/>
<gene>
    <name evidence="3" type="ORF">SAMN04488514_11440</name>
</gene>
<comment type="similarity">
    <text evidence="1">Belongs to the 5'(3')-deoxyribonucleotidase family.</text>
</comment>
<dbReference type="GO" id="GO:0008253">
    <property type="term" value="F:5'-nucleotidase activity"/>
    <property type="evidence" value="ECO:0007669"/>
    <property type="project" value="InterPro"/>
</dbReference>
<dbReference type="RefSeq" id="WP_089893964.1">
    <property type="nucleotide sequence ID" value="NZ_FNGV01000014.1"/>
</dbReference>
<dbReference type="Pfam" id="PF06941">
    <property type="entry name" value="NT5C"/>
    <property type="match status" value="1"/>
</dbReference>
<dbReference type="SFLD" id="SFLDG01126">
    <property type="entry name" value="C1.2:_Nucleotidase_Like"/>
    <property type="match status" value="1"/>
</dbReference>
<dbReference type="Gene3D" id="1.10.40.40">
    <property type="entry name" value="Deoxyribonucleotidase, domain 2"/>
    <property type="match status" value="1"/>
</dbReference>
<dbReference type="Gene3D" id="3.40.50.1000">
    <property type="entry name" value="HAD superfamily/HAD-like"/>
    <property type="match status" value="1"/>
</dbReference>
<feature type="active site" description="Proton donor" evidence="2">
    <location>
        <position position="8"/>
    </location>
</feature>
<dbReference type="InterPro" id="IPR010708">
    <property type="entry name" value="5'(3')-deoxyribonucleotidase"/>
</dbReference>
<reference evidence="3 4" key="1">
    <citation type="submission" date="2016-10" db="EMBL/GenBank/DDBJ databases">
        <authorList>
            <person name="de Groot N.N."/>
        </authorList>
    </citation>
    <scope>NUCLEOTIDE SEQUENCE [LARGE SCALE GENOMIC DNA]</scope>
    <source>
        <strain evidence="3 4">DSM 19886</strain>
    </source>
</reference>
<dbReference type="InterPro" id="IPR036412">
    <property type="entry name" value="HAD-like_sf"/>
</dbReference>
<dbReference type="PANTHER" id="PTHR16504:SF4">
    <property type="entry name" value="5'(3')-DEOXYRIBONUCLEOTIDASE"/>
    <property type="match status" value="1"/>
</dbReference>
<evidence type="ECO:0000256" key="2">
    <source>
        <dbReference type="PIRSR" id="PIRSR610708-1"/>
    </source>
</evidence>
<dbReference type="InterPro" id="IPR023214">
    <property type="entry name" value="HAD_sf"/>
</dbReference>
<evidence type="ECO:0000313" key="4">
    <source>
        <dbReference type="Proteomes" id="UP000199440"/>
    </source>
</evidence>
<feature type="active site" description="Nucleophile" evidence="2">
    <location>
        <position position="6"/>
    </location>
</feature>
<accession>A0A1G9VTQ6</accession>
<organism evidence="3 4">
    <name type="scientific">Kriegella aquimaris</name>
    <dbReference type="NCBI Taxonomy" id="192904"/>
    <lineage>
        <taxon>Bacteria</taxon>
        <taxon>Pseudomonadati</taxon>
        <taxon>Bacteroidota</taxon>
        <taxon>Flavobacteriia</taxon>
        <taxon>Flavobacteriales</taxon>
        <taxon>Flavobacteriaceae</taxon>
        <taxon>Kriegella</taxon>
    </lineage>
</organism>
<dbReference type="SFLD" id="SFLDS00003">
    <property type="entry name" value="Haloacid_Dehalogenase"/>
    <property type="match status" value="1"/>
</dbReference>
<name>A0A1G9VTQ6_9FLAO</name>
<dbReference type="SUPFAM" id="SSF56784">
    <property type="entry name" value="HAD-like"/>
    <property type="match status" value="1"/>
</dbReference>
<evidence type="ECO:0000256" key="1">
    <source>
        <dbReference type="ARBA" id="ARBA00009589"/>
    </source>
</evidence>
<sequence>MTLFVDMDEVMADTYGAHIEIYNRDYQESLTHDICMGSEVWQKVPVERQNSVRQHATNVGFFRNLEPIADSKEVLKELSKKYELFIASAAMQFPNSLIEKSEWLDEHFPFVPWQNRILCGHKHILKGDILIDDRSYNLESFEGRSLLFTSPHNVNSNGFERVNNWQEVALKLL</sequence>
<dbReference type="EMBL" id="FNGV01000014">
    <property type="protein sequence ID" value="SDM75235.1"/>
    <property type="molecule type" value="Genomic_DNA"/>
</dbReference>